<evidence type="ECO:0000313" key="3">
    <source>
        <dbReference type="Proteomes" id="UP000014136"/>
    </source>
</evidence>
<dbReference type="InterPro" id="IPR043129">
    <property type="entry name" value="ATPase_NBD"/>
</dbReference>
<reference evidence="2 3" key="1">
    <citation type="submission" date="2013-03" db="EMBL/GenBank/DDBJ databases">
        <title>The Genome Sequence of Enterococcus saccharolyticus ATCC_43076 (Illumina only assembly).</title>
        <authorList>
            <consortium name="The Broad Institute Genomics Platform"/>
            <consortium name="The Broad Institute Genome Sequencing Center for Infectious Disease"/>
            <person name="Earl A."/>
            <person name="Russ C."/>
            <person name="Gilmore M."/>
            <person name="Surin D."/>
            <person name="Walker B."/>
            <person name="Young S."/>
            <person name="Zeng Q."/>
            <person name="Gargeya S."/>
            <person name="Fitzgerald M."/>
            <person name="Haas B."/>
            <person name="Abouelleil A."/>
            <person name="Allen A.W."/>
            <person name="Alvarado L."/>
            <person name="Arachchi H.M."/>
            <person name="Berlin A.M."/>
            <person name="Chapman S.B."/>
            <person name="Gainer-Dewar J."/>
            <person name="Goldberg J."/>
            <person name="Griggs A."/>
            <person name="Gujja S."/>
            <person name="Hansen M."/>
            <person name="Howarth C."/>
            <person name="Imamovic A."/>
            <person name="Ireland A."/>
            <person name="Larimer J."/>
            <person name="McCowan C."/>
            <person name="Murphy C."/>
            <person name="Pearson M."/>
            <person name="Poon T.W."/>
            <person name="Priest M."/>
            <person name="Roberts A."/>
            <person name="Saif S."/>
            <person name="Shea T."/>
            <person name="Sisk P."/>
            <person name="Sykes S."/>
            <person name="Wortman J."/>
            <person name="Nusbaum C."/>
            <person name="Birren B."/>
        </authorList>
    </citation>
    <scope>NUCLEOTIDE SEQUENCE [LARGE SCALE GENOMIC DNA]</scope>
    <source>
        <strain evidence="2 3">ATCC 43076</strain>
    </source>
</reference>
<dbReference type="eggNOG" id="COG1940">
    <property type="taxonomic scope" value="Bacteria"/>
</dbReference>
<proteinExistence type="inferred from homology"/>
<dbReference type="Gene3D" id="3.30.420.40">
    <property type="match status" value="2"/>
</dbReference>
<organism evidence="2 3">
    <name type="scientific">Enterococcus saccharolyticus subsp. saccharolyticus ATCC 43076</name>
    <dbReference type="NCBI Taxonomy" id="1139996"/>
    <lineage>
        <taxon>Bacteria</taxon>
        <taxon>Bacillati</taxon>
        <taxon>Bacillota</taxon>
        <taxon>Bacilli</taxon>
        <taxon>Lactobacillales</taxon>
        <taxon>Enterococcaceae</taxon>
        <taxon>Enterococcus</taxon>
    </lineage>
</organism>
<sequence length="311" mass="33828">MYVGIDIGGTQIKYGLVDETAQVFEKGAVDTPKEKEAFLTQVATIIQTYQDQHTDIEGVGISAPGVIQKDGMMTTAGAIRSLYGTNLKEEIEARTGLSAVIENDANAAAIAEKWVGNARDFDTYLCIVLGTGVGGGIVINGEVFRGARGMAGEFGWAIINELPEEGNVEFASLNLRSAVIGGLCRLYNEALKETQPEATPTWDAREIFQRYSENDPIAHKVVTRFYQDLAIGLMNLISQFDPEAILIGGGISANEQFIEGLQEAMNTLESRHESITFIKQYGWAPILPTKLKNDAGIIGAVYPLYKKSQKL</sequence>
<protein>
    <recommendedName>
        <fullName evidence="4">ROK family protein</fullName>
    </recommendedName>
</protein>
<gene>
    <name evidence="2" type="ORF">OMQ_00147</name>
</gene>
<evidence type="ECO:0000313" key="2">
    <source>
        <dbReference type="EMBL" id="EOT30444.1"/>
    </source>
</evidence>
<name>S0NQ65_9ENTE</name>
<dbReference type="SUPFAM" id="SSF53067">
    <property type="entry name" value="Actin-like ATPase domain"/>
    <property type="match status" value="1"/>
</dbReference>
<dbReference type="PATRIC" id="fig|1139996.3.peg.137"/>
<dbReference type="OrthoDB" id="9795247at2"/>
<dbReference type="STRING" id="41997.RV16_GL002267"/>
<dbReference type="InterPro" id="IPR000600">
    <property type="entry name" value="ROK"/>
</dbReference>
<evidence type="ECO:0008006" key="4">
    <source>
        <dbReference type="Google" id="ProtNLM"/>
    </source>
</evidence>
<evidence type="ECO:0000256" key="1">
    <source>
        <dbReference type="ARBA" id="ARBA00006479"/>
    </source>
</evidence>
<dbReference type="EMBL" id="AHYT01000001">
    <property type="protein sequence ID" value="EOT30444.1"/>
    <property type="molecule type" value="Genomic_DNA"/>
</dbReference>
<keyword evidence="3" id="KW-1185">Reference proteome</keyword>
<dbReference type="Proteomes" id="UP000014136">
    <property type="component" value="Unassembled WGS sequence"/>
</dbReference>
<dbReference type="PANTHER" id="PTHR18964">
    <property type="entry name" value="ROK (REPRESSOR, ORF, KINASE) FAMILY"/>
    <property type="match status" value="1"/>
</dbReference>
<comment type="caution">
    <text evidence="2">The sequence shown here is derived from an EMBL/GenBank/DDBJ whole genome shotgun (WGS) entry which is preliminary data.</text>
</comment>
<dbReference type="PANTHER" id="PTHR18964:SF165">
    <property type="entry name" value="BETA-GLUCOSIDE KINASE"/>
    <property type="match status" value="1"/>
</dbReference>
<comment type="similarity">
    <text evidence="1">Belongs to the ROK (NagC/XylR) family.</text>
</comment>
<dbReference type="RefSeq" id="WP_016173959.1">
    <property type="nucleotide sequence ID" value="NZ_KE136389.1"/>
</dbReference>
<dbReference type="Pfam" id="PF00480">
    <property type="entry name" value="ROK"/>
    <property type="match status" value="1"/>
</dbReference>
<dbReference type="HOGENOM" id="CLU_036604_0_2_9"/>
<accession>S0NQ65</accession>
<dbReference type="AlphaFoldDB" id="S0NQ65"/>